<dbReference type="InterPro" id="IPR003675">
    <property type="entry name" value="Rce1/LyrA-like_dom"/>
</dbReference>
<organism evidence="3 6">
    <name type="scientific">Saccharopolyspora kobensis</name>
    <dbReference type="NCBI Taxonomy" id="146035"/>
    <lineage>
        <taxon>Bacteria</taxon>
        <taxon>Bacillati</taxon>
        <taxon>Actinomycetota</taxon>
        <taxon>Actinomycetes</taxon>
        <taxon>Pseudonocardiales</taxon>
        <taxon>Pseudonocardiaceae</taxon>
        <taxon>Saccharopolyspora</taxon>
    </lineage>
</organism>
<evidence type="ECO:0000313" key="5">
    <source>
        <dbReference type="Proteomes" id="UP000199690"/>
    </source>
</evidence>
<accession>A0A1I1YG42</accession>
<protein>
    <submittedName>
        <fullName evidence="3">Membrane protease YdiL, CAAX protease family</fullName>
    </submittedName>
</protein>
<feature type="transmembrane region" description="Helical" evidence="1">
    <location>
        <begin position="269"/>
        <end position="287"/>
    </location>
</feature>
<dbReference type="GO" id="GO:0006508">
    <property type="term" value="P:proteolysis"/>
    <property type="evidence" value="ECO:0007669"/>
    <property type="project" value="UniProtKB-KW"/>
</dbReference>
<gene>
    <name evidence="3" type="ORF">SAMN02982929_02120</name>
    <name evidence="4" type="ORF">SAMN05216506_109182</name>
</gene>
<feature type="domain" description="CAAX prenyl protease 2/Lysostaphin resistance protein A-like" evidence="2">
    <location>
        <begin position="159"/>
        <end position="249"/>
    </location>
</feature>
<reference evidence="3" key="2">
    <citation type="submission" date="2016-10" db="EMBL/GenBank/DDBJ databases">
        <authorList>
            <person name="de Groot N.N."/>
        </authorList>
    </citation>
    <scope>NUCLEOTIDE SEQUENCE [LARGE SCALE GENOMIC DNA]</scope>
    <source>
        <strain evidence="3">ATCC 20501</strain>
    </source>
</reference>
<accession>A0A1H6A3R3</accession>
<dbReference type="RefSeq" id="WP_146194837.1">
    <property type="nucleotide sequence ID" value="NZ_FNVB01000003.1"/>
</dbReference>
<feature type="transmembrane region" description="Helical" evidence="1">
    <location>
        <begin position="37"/>
        <end position="64"/>
    </location>
</feature>
<keyword evidence="1" id="KW-0812">Transmembrane</keyword>
<dbReference type="GO" id="GO:0004175">
    <property type="term" value="F:endopeptidase activity"/>
    <property type="evidence" value="ECO:0007669"/>
    <property type="project" value="UniProtKB-ARBA"/>
</dbReference>
<dbReference type="AlphaFoldDB" id="A0A1H6A3R3"/>
<evidence type="ECO:0000313" key="4">
    <source>
        <dbReference type="EMBL" id="SFE18546.1"/>
    </source>
</evidence>
<keyword evidence="5" id="KW-1185">Reference proteome</keyword>
<keyword evidence="1" id="KW-1133">Transmembrane helix</keyword>
<feature type="transmembrane region" description="Helical" evidence="1">
    <location>
        <begin position="238"/>
        <end position="257"/>
    </location>
</feature>
<feature type="transmembrane region" description="Helical" evidence="1">
    <location>
        <begin position="152"/>
        <end position="171"/>
    </location>
</feature>
<feature type="transmembrane region" description="Helical" evidence="1">
    <location>
        <begin position="119"/>
        <end position="140"/>
    </location>
</feature>
<dbReference type="GO" id="GO:0080120">
    <property type="term" value="P:CAAX-box protein maturation"/>
    <property type="evidence" value="ECO:0007669"/>
    <property type="project" value="UniProtKB-ARBA"/>
</dbReference>
<keyword evidence="1" id="KW-0472">Membrane</keyword>
<keyword evidence="3" id="KW-0645">Protease</keyword>
<proteinExistence type="predicted"/>
<name>A0A1H6A3R3_9PSEU</name>
<keyword evidence="3" id="KW-0378">Hydrolase</keyword>
<evidence type="ECO:0000313" key="3">
    <source>
        <dbReference type="EMBL" id="SEG42864.1"/>
    </source>
</evidence>
<dbReference type="EMBL" id="FOME01000009">
    <property type="protein sequence ID" value="SFE18546.1"/>
    <property type="molecule type" value="Genomic_DNA"/>
</dbReference>
<reference evidence="5 6" key="1">
    <citation type="submission" date="2016-10" db="EMBL/GenBank/DDBJ databases">
        <authorList>
            <person name="Varghese N."/>
            <person name="Submissions S."/>
        </authorList>
    </citation>
    <scope>NUCLEOTIDE SEQUENCE [LARGE SCALE GENOMIC DNA]</scope>
    <source>
        <strain evidence="6">ATCC 20501</strain>
        <strain evidence="4 5">CGMCC 4.3529</strain>
    </source>
</reference>
<dbReference type="Proteomes" id="UP000199690">
    <property type="component" value="Unassembled WGS sequence"/>
</dbReference>
<dbReference type="EMBL" id="FNVB01000003">
    <property type="protein sequence ID" value="SEG42864.1"/>
    <property type="molecule type" value="Genomic_DNA"/>
</dbReference>
<evidence type="ECO:0000256" key="1">
    <source>
        <dbReference type="SAM" id="Phobius"/>
    </source>
</evidence>
<dbReference type="Pfam" id="PF02517">
    <property type="entry name" value="Rce1-like"/>
    <property type="match status" value="1"/>
</dbReference>
<evidence type="ECO:0000313" key="6">
    <source>
        <dbReference type="Proteomes" id="UP000236729"/>
    </source>
</evidence>
<feature type="transmembrane region" description="Helical" evidence="1">
    <location>
        <begin position="76"/>
        <end position="99"/>
    </location>
</feature>
<dbReference type="Proteomes" id="UP000236729">
    <property type="component" value="Unassembled WGS sequence"/>
</dbReference>
<evidence type="ECO:0000259" key="2">
    <source>
        <dbReference type="Pfam" id="PF02517"/>
    </source>
</evidence>
<sequence>MLSEPATARNSAPEDGVPHHLLGRTTAHRWWRPLAELVLLPVLAIAFSLLLFGAAFGLAVAFGAEIGPDQGFADPLWEFGLGFASIAILLPAIALTARWAGKRRLGTVSSVAGRLRLRWLLECLGWALLGIGLAIGVDLVRGVPWDAAAWPGWPTFLTVLVVALALVPFQAAAEEYLCRGWLVQTLASWTRTPWPGVVLSSVVFAGLHDYTEPWVLGEMFLFAMAMCWLTIRTGGLEASIALHVVNNVVLIVLEATQGIPDLDRSGGGYTLWDVLPIAATTLLYTWWIDRRARRLGLATRTR</sequence>